<reference evidence="2" key="2">
    <citation type="submission" date="2021-04" db="EMBL/GenBank/DDBJ databases">
        <authorList>
            <person name="Gilroy R."/>
        </authorList>
    </citation>
    <scope>NUCLEOTIDE SEQUENCE</scope>
    <source>
        <strain evidence="2">ChiGjej4B4-12881</strain>
    </source>
</reference>
<dbReference type="Pfam" id="PF06166">
    <property type="entry name" value="DUF979"/>
    <property type="match status" value="1"/>
</dbReference>
<keyword evidence="1" id="KW-1133">Transmembrane helix</keyword>
<dbReference type="AlphaFoldDB" id="A0A9D1W3B1"/>
<evidence type="ECO:0000256" key="1">
    <source>
        <dbReference type="SAM" id="Phobius"/>
    </source>
</evidence>
<feature type="transmembrane region" description="Helical" evidence="1">
    <location>
        <begin position="104"/>
        <end position="124"/>
    </location>
</feature>
<feature type="transmembrane region" description="Helical" evidence="1">
    <location>
        <begin position="14"/>
        <end position="32"/>
    </location>
</feature>
<keyword evidence="1" id="KW-0812">Transmembrane</keyword>
<dbReference type="EMBL" id="DXEU01000023">
    <property type="protein sequence ID" value="HIX51403.1"/>
    <property type="molecule type" value="Genomic_DNA"/>
</dbReference>
<feature type="transmembrane region" description="Helical" evidence="1">
    <location>
        <begin position="169"/>
        <end position="191"/>
    </location>
</feature>
<organism evidence="2 3">
    <name type="scientific">Candidatus Lachnoclostridium stercoripullorum</name>
    <dbReference type="NCBI Taxonomy" id="2838635"/>
    <lineage>
        <taxon>Bacteria</taxon>
        <taxon>Bacillati</taxon>
        <taxon>Bacillota</taxon>
        <taxon>Clostridia</taxon>
        <taxon>Lachnospirales</taxon>
        <taxon>Lachnospiraceae</taxon>
    </lineage>
</organism>
<sequence>MMFFADPAISLSDKLLECVYILIGLITIYAGLKNLFDRENPSRFGTFVFWTSFGVVCAFGHWLPARVSGALVVLMILPAIFRRVNKGRQDAPAKEYTHSQFQKIGMKIFLPALTMGVFSLLFALFTDISALVGVALGVLLSVILLMCYSRDNKPVTFLKDSERLLSMMGPLCMLPQLLGALGGVFTAAGVGDIIGRLVSAVVPEGNVTVGIIVFAVGMALFTAIMGNAFGAITVMTIGVGAPCVLAYGADPVVVGMVALTCGYCGTLLTPMAANFNIVPVAVLDMKDRFGVIKKQAPVAVIMLAVQIVYMIVLH</sequence>
<feature type="transmembrane region" description="Helical" evidence="1">
    <location>
        <begin position="68"/>
        <end position="84"/>
    </location>
</feature>
<feature type="transmembrane region" description="Helical" evidence="1">
    <location>
        <begin position="44"/>
        <end position="62"/>
    </location>
</feature>
<dbReference type="Proteomes" id="UP000886780">
    <property type="component" value="Unassembled WGS sequence"/>
</dbReference>
<feature type="transmembrane region" description="Helical" evidence="1">
    <location>
        <begin position="130"/>
        <end position="148"/>
    </location>
</feature>
<name>A0A9D1W3B1_9FIRM</name>
<evidence type="ECO:0000313" key="2">
    <source>
        <dbReference type="EMBL" id="HIX51403.1"/>
    </source>
</evidence>
<feature type="transmembrane region" description="Helical" evidence="1">
    <location>
        <begin position="296"/>
        <end position="313"/>
    </location>
</feature>
<reference evidence="2" key="1">
    <citation type="journal article" date="2021" name="PeerJ">
        <title>Extensive microbial diversity within the chicken gut microbiome revealed by metagenomics and culture.</title>
        <authorList>
            <person name="Gilroy R."/>
            <person name="Ravi A."/>
            <person name="Getino M."/>
            <person name="Pursley I."/>
            <person name="Horton D.L."/>
            <person name="Alikhan N.F."/>
            <person name="Baker D."/>
            <person name="Gharbi K."/>
            <person name="Hall N."/>
            <person name="Watson M."/>
            <person name="Adriaenssens E.M."/>
            <person name="Foster-Nyarko E."/>
            <person name="Jarju S."/>
            <person name="Secka A."/>
            <person name="Antonio M."/>
            <person name="Oren A."/>
            <person name="Chaudhuri R.R."/>
            <person name="La Ragione R."/>
            <person name="Hildebrand F."/>
            <person name="Pallen M.J."/>
        </authorList>
    </citation>
    <scope>NUCLEOTIDE SEQUENCE</scope>
    <source>
        <strain evidence="2">ChiGjej4B4-12881</strain>
    </source>
</reference>
<feature type="transmembrane region" description="Helical" evidence="1">
    <location>
        <begin position="228"/>
        <end position="247"/>
    </location>
</feature>
<proteinExistence type="predicted"/>
<accession>A0A9D1W3B1</accession>
<feature type="transmembrane region" description="Helical" evidence="1">
    <location>
        <begin position="253"/>
        <end position="275"/>
    </location>
</feature>
<protein>
    <submittedName>
        <fullName evidence="2">DUF979 domain-containing protein</fullName>
    </submittedName>
</protein>
<evidence type="ECO:0000313" key="3">
    <source>
        <dbReference type="Proteomes" id="UP000886780"/>
    </source>
</evidence>
<dbReference type="InterPro" id="IPR009323">
    <property type="entry name" value="DUF979"/>
</dbReference>
<feature type="transmembrane region" description="Helical" evidence="1">
    <location>
        <begin position="197"/>
        <end position="221"/>
    </location>
</feature>
<gene>
    <name evidence="2" type="ORF">IAA28_01205</name>
</gene>
<comment type="caution">
    <text evidence="2">The sequence shown here is derived from an EMBL/GenBank/DDBJ whole genome shotgun (WGS) entry which is preliminary data.</text>
</comment>
<keyword evidence="1" id="KW-0472">Membrane</keyword>